<evidence type="ECO:0000256" key="4">
    <source>
        <dbReference type="ARBA" id="ARBA00022679"/>
    </source>
</evidence>
<dbReference type="GO" id="GO:0005886">
    <property type="term" value="C:plasma membrane"/>
    <property type="evidence" value="ECO:0007669"/>
    <property type="project" value="UniProtKB-SubCell"/>
</dbReference>
<dbReference type="AlphaFoldDB" id="A0A1B2E6L3"/>
<dbReference type="PANTHER" id="PTHR34220">
    <property type="entry name" value="SENSOR HISTIDINE KINASE YPDA"/>
    <property type="match status" value="1"/>
</dbReference>
<dbReference type="SMART" id="SM00304">
    <property type="entry name" value="HAMP"/>
    <property type="match status" value="1"/>
</dbReference>
<dbReference type="Pfam" id="PF02518">
    <property type="entry name" value="HATPase_c"/>
    <property type="match status" value="1"/>
</dbReference>
<dbReference type="CDD" id="cd06225">
    <property type="entry name" value="HAMP"/>
    <property type="match status" value="1"/>
</dbReference>
<evidence type="ECO:0000256" key="3">
    <source>
        <dbReference type="ARBA" id="ARBA00022553"/>
    </source>
</evidence>
<dbReference type="InterPro" id="IPR003660">
    <property type="entry name" value="HAMP_dom"/>
</dbReference>
<dbReference type="RefSeq" id="WP_077566998.1">
    <property type="nucleotide sequence ID" value="NZ_CP016809.1"/>
</dbReference>
<keyword evidence="6 7" id="KW-0472">Membrane</keyword>
<dbReference type="Gene3D" id="3.30.565.10">
    <property type="entry name" value="Histidine kinase-like ATPase, C-terminal domain"/>
    <property type="match status" value="1"/>
</dbReference>
<dbReference type="SMART" id="SM00387">
    <property type="entry name" value="HATPase_c"/>
    <property type="match status" value="1"/>
</dbReference>
<proteinExistence type="predicted"/>
<evidence type="ECO:0000256" key="5">
    <source>
        <dbReference type="ARBA" id="ARBA00022777"/>
    </source>
</evidence>
<dbReference type="SUPFAM" id="SSF158472">
    <property type="entry name" value="HAMP domain-like"/>
    <property type="match status" value="1"/>
</dbReference>
<organism evidence="9">
    <name type="scientific">Paenibacillus ihbetae</name>
    <dbReference type="NCBI Taxonomy" id="1870820"/>
    <lineage>
        <taxon>Bacteria</taxon>
        <taxon>Bacillati</taxon>
        <taxon>Bacillota</taxon>
        <taxon>Bacilli</taxon>
        <taxon>Bacillales</taxon>
        <taxon>Paenibacillaceae</taxon>
        <taxon>Paenibacillus</taxon>
    </lineage>
</organism>
<protein>
    <submittedName>
        <fullName evidence="9">Two-component sensor histidine kinase</fullName>
    </submittedName>
</protein>
<dbReference type="InterPro" id="IPR003594">
    <property type="entry name" value="HATPase_dom"/>
</dbReference>
<evidence type="ECO:0000313" key="9">
    <source>
        <dbReference type="EMBL" id="ANY75626.1"/>
    </source>
</evidence>
<dbReference type="PANTHER" id="PTHR34220:SF7">
    <property type="entry name" value="SENSOR HISTIDINE KINASE YPDA"/>
    <property type="match status" value="1"/>
</dbReference>
<keyword evidence="5 9" id="KW-0418">Kinase</keyword>
<evidence type="ECO:0000256" key="2">
    <source>
        <dbReference type="ARBA" id="ARBA00022475"/>
    </source>
</evidence>
<dbReference type="InterPro" id="IPR050640">
    <property type="entry name" value="Bact_2-comp_sensor_kinase"/>
</dbReference>
<dbReference type="EMBL" id="MRVI01000001">
    <property type="protein sequence ID" value="OOC62199.1"/>
    <property type="molecule type" value="Genomic_DNA"/>
</dbReference>
<evidence type="ECO:0000256" key="7">
    <source>
        <dbReference type="SAM" id="Phobius"/>
    </source>
</evidence>
<keyword evidence="7" id="KW-1133">Transmembrane helix</keyword>
<gene>
    <name evidence="10" type="ORF">BBD40_10225</name>
    <name evidence="9" type="ORF">BBD41_25315</name>
</gene>
<evidence type="ECO:0000256" key="1">
    <source>
        <dbReference type="ARBA" id="ARBA00004651"/>
    </source>
</evidence>
<evidence type="ECO:0000256" key="6">
    <source>
        <dbReference type="ARBA" id="ARBA00023136"/>
    </source>
</evidence>
<dbReference type="Gene3D" id="6.10.340.10">
    <property type="match status" value="1"/>
</dbReference>
<dbReference type="SUPFAM" id="SSF55874">
    <property type="entry name" value="ATPase domain of HSP90 chaperone/DNA topoisomerase II/histidine kinase"/>
    <property type="match status" value="1"/>
</dbReference>
<feature type="domain" description="HAMP" evidence="8">
    <location>
        <begin position="311"/>
        <end position="364"/>
    </location>
</feature>
<dbReference type="EMBL" id="CP016809">
    <property type="protein sequence ID" value="ANY75626.1"/>
    <property type="molecule type" value="Genomic_DNA"/>
</dbReference>
<dbReference type="Pfam" id="PF06580">
    <property type="entry name" value="His_kinase"/>
    <property type="match status" value="1"/>
</dbReference>
<keyword evidence="4" id="KW-0808">Transferase</keyword>
<dbReference type="KEGG" id="pib:BBD41_25315"/>
<dbReference type="GO" id="GO:0000155">
    <property type="term" value="F:phosphorelay sensor kinase activity"/>
    <property type="evidence" value="ECO:0007669"/>
    <property type="project" value="InterPro"/>
</dbReference>
<evidence type="ECO:0000313" key="11">
    <source>
        <dbReference type="Proteomes" id="UP000189059"/>
    </source>
</evidence>
<dbReference type="InterPro" id="IPR036890">
    <property type="entry name" value="HATPase_C_sf"/>
</dbReference>
<dbReference type="OrthoDB" id="759642at2"/>
<dbReference type="InterPro" id="IPR010559">
    <property type="entry name" value="Sig_transdc_His_kin_internal"/>
</dbReference>
<sequence>MNIMPGYRSLRQLTWQSIRVRMIGGLLLVVLPLIGFLLYSNIYAIDVVRNQVASSNKDLLALYRDQVDAKLKEADDYLVELMIGTDLNELEYALNPEERFFASQRIAANLSSSISRYSVLDGLYVYVPASDNYYYSFQSRSTYEDRQFIRSHVYDSFKIGATPLELNRKKWYVQNHNNQTYLIRLWKTTNGTTVGAWLNVRSFQTPLELLSVGNKGASLLIDDEGKAMVNQSFIQDSGVEVRLHPESYYLTGTSSRYLTVGEHSRLGEFSLYAFVPEETILEHLPTLKAISTLLPFGSVAILVIGLILLRKWLLVPINRLLRAMNRIQQGHVDTQIRDYPTSTEFRVMNDTFNSMVGQIRSLRINIYEEQLNKQKAELQHLQLQIKPHFYINALNMIHTLARRNDVKRIEDMSLYMVRYFRYMFQSNLTFVPLKDEIQHIRNYLRIQELRFPDQIAHEIEVPDFLLRTPVPPLVIQTLVENAMKHAVTLDEPVRVQIRAEMTEEPEPGLIIQIQDTGPGFKEGMIEKIAADERIIDEEGEHIGFWNLKQRLRILYGNRVQVELRNVQPHGAMVELKLPFQADGGTSAQEGAIP</sequence>
<evidence type="ECO:0000313" key="10">
    <source>
        <dbReference type="EMBL" id="OOC62199.1"/>
    </source>
</evidence>
<dbReference type="Proteomes" id="UP000189059">
    <property type="component" value="Unassembled WGS sequence"/>
</dbReference>
<reference evidence="9" key="1">
    <citation type="submission" date="2016-08" db="EMBL/GenBank/DDBJ databases">
        <title>Complete Genome Seqeunce of Paenibacillus sp. nov. IHBB 9852 from high altitute lake of Indian trans-Himalayas.</title>
        <authorList>
            <person name="Kiran S."/>
            <person name="Swarnkar M.K."/>
            <person name="Rana A."/>
            <person name="Tewari R."/>
            <person name="Gulati A."/>
        </authorList>
    </citation>
    <scope>NUCLEOTIDE SEQUENCE [LARGE SCALE GENOMIC DNA]</scope>
    <source>
        <strain evidence="9">IHBB 9852</strain>
    </source>
</reference>
<reference evidence="10 11" key="2">
    <citation type="submission" date="2016-12" db="EMBL/GenBank/DDBJ databases">
        <title>Genome sequencing and description of Paenibacillus sp. nov. from high altitude lake in the Indian Trans- Himalayas.</title>
        <authorList>
            <person name="Kiran S."/>
            <person name="Swarnkar M.K."/>
            <person name="Rana A."/>
            <person name="Tewari R."/>
            <person name="Gulati A."/>
        </authorList>
    </citation>
    <scope>NUCLEOTIDE SEQUENCE [LARGE SCALE GENOMIC DNA]</scope>
    <source>
        <strain evidence="10 11">IHBB 9951</strain>
    </source>
</reference>
<evidence type="ECO:0000259" key="8">
    <source>
        <dbReference type="PROSITE" id="PS50885"/>
    </source>
</evidence>
<accession>A0A1B2E6L3</accession>
<keyword evidence="3" id="KW-0597">Phosphoprotein</keyword>
<keyword evidence="11" id="KW-1185">Reference proteome</keyword>
<name>A0A1B2E6L3_9BACL</name>
<keyword evidence="7" id="KW-0812">Transmembrane</keyword>
<feature type="transmembrane region" description="Helical" evidence="7">
    <location>
        <begin position="20"/>
        <end position="39"/>
    </location>
</feature>
<keyword evidence="2" id="KW-1003">Cell membrane</keyword>
<dbReference type="Pfam" id="PF00672">
    <property type="entry name" value="HAMP"/>
    <property type="match status" value="1"/>
</dbReference>
<comment type="subcellular location">
    <subcellularLocation>
        <location evidence="1">Cell membrane</location>
        <topology evidence="1">Multi-pass membrane protein</topology>
    </subcellularLocation>
</comment>
<dbReference type="PROSITE" id="PS50885">
    <property type="entry name" value="HAMP"/>
    <property type="match status" value="1"/>
</dbReference>